<evidence type="ECO:0000256" key="6">
    <source>
        <dbReference type="ARBA" id="ARBA00022792"/>
    </source>
</evidence>
<evidence type="ECO:0000256" key="1">
    <source>
        <dbReference type="ARBA" id="ARBA00004434"/>
    </source>
</evidence>
<dbReference type="SUPFAM" id="SSF81508">
    <property type="entry name" value="Ubiquinone-binding protein QP-C of cytochrome bc1 complex (Ubiquinol-cytochrome c reductase)"/>
    <property type="match status" value="1"/>
</dbReference>
<proteinExistence type="inferred from homology"/>
<dbReference type="InterPro" id="IPR036642">
    <property type="entry name" value="Cyt_bc1_su8_sf"/>
</dbReference>
<accession>A0A1E3PSV2</accession>
<dbReference type="GO" id="GO:0045275">
    <property type="term" value="C:respiratory chain complex III"/>
    <property type="evidence" value="ECO:0007669"/>
    <property type="project" value="UniProtKB-UniRule"/>
</dbReference>
<keyword evidence="10" id="KW-0472">Membrane</keyword>
<dbReference type="PANTHER" id="PTHR12119:SF2">
    <property type="entry name" value="CYTOCHROME B-C1 COMPLEX SUBUNIT 8"/>
    <property type="match status" value="1"/>
</dbReference>
<dbReference type="EMBL" id="KV454406">
    <property type="protein sequence ID" value="ODQ68002.1"/>
    <property type="molecule type" value="Genomic_DNA"/>
</dbReference>
<dbReference type="Gene3D" id="1.20.5.210">
    <property type="entry name" value="Cytochrome b-c1 complex subunit 8"/>
    <property type="match status" value="1"/>
</dbReference>
<dbReference type="GO" id="GO:0005743">
    <property type="term" value="C:mitochondrial inner membrane"/>
    <property type="evidence" value="ECO:0007669"/>
    <property type="project" value="UniProtKB-SubCell"/>
</dbReference>
<dbReference type="AlphaFoldDB" id="A0A1E3PSV2"/>
<protein>
    <recommendedName>
        <fullName evidence="11">Cytochrome b-c1 complex subunit 8</fullName>
    </recommendedName>
    <alternativeName>
        <fullName evidence="11">Complex III subunit 8</fullName>
    </alternativeName>
</protein>
<evidence type="ECO:0000313" key="12">
    <source>
        <dbReference type="EMBL" id="ODQ68002.1"/>
    </source>
</evidence>
<keyword evidence="4 11" id="KW-0679">Respiratory chain</keyword>
<dbReference type="OrthoDB" id="6683853at2759"/>
<comment type="similarity">
    <text evidence="2 11">Belongs to the UQCRQ/QCR8 family.</text>
</comment>
<keyword evidence="9 11" id="KW-0496">Mitochondrion</keyword>
<evidence type="ECO:0000256" key="9">
    <source>
        <dbReference type="ARBA" id="ARBA00023128"/>
    </source>
</evidence>
<dbReference type="STRING" id="857566.A0A1E3PSV2"/>
<keyword evidence="13" id="KW-1185">Reference proteome</keyword>
<evidence type="ECO:0000256" key="11">
    <source>
        <dbReference type="RuleBase" id="RU368118"/>
    </source>
</evidence>
<dbReference type="PANTHER" id="PTHR12119">
    <property type="entry name" value="UBIQUINOL-CYTOCHROME C REDUCTASE COMPLEX UBIQUINONE-BINDING PROTEIN QP-C"/>
    <property type="match status" value="1"/>
</dbReference>
<dbReference type="InterPro" id="IPR004205">
    <property type="entry name" value="Cyt_bc1_su8"/>
</dbReference>
<evidence type="ECO:0000256" key="2">
    <source>
        <dbReference type="ARBA" id="ARBA00007668"/>
    </source>
</evidence>
<comment type="subcellular location">
    <subcellularLocation>
        <location evidence="1 11">Mitochondrion inner membrane</location>
        <topology evidence="1 11">Single-pass membrane protein</topology>
    </subcellularLocation>
</comment>
<gene>
    <name evidence="12" type="ORF">NADFUDRAFT_48663</name>
</gene>
<comment type="subunit">
    <text evidence="11">Component of the ubiquinol-cytochrome c oxidoreductase (cytochrome b-c1 complex, complex III, CIII), a multisubunit enzyme composed of 3 respiratory subunits cytochrome b, cytochrome c1 and Rieske protein, 2 core protein subunits, and additional low-molecular weight protein subunits. The complex exists as an obligatory dimer and forms supercomplexes (SCs) in the inner mitochondrial membrane with cytochrome c oxidase (complex IV, CIV).</text>
</comment>
<sequence>MAGGPTKKSYTGWWGNLGSPPQKGVQRYAVSPFAQKPIATIGKKEFFNTISRVKRNTLVIGIPAFIFYTIWTKANAYNEWLYSKEGQRRLHEKLSAEKLASNLKKERI</sequence>
<keyword evidence="5" id="KW-0812">Transmembrane</keyword>
<evidence type="ECO:0000256" key="3">
    <source>
        <dbReference type="ARBA" id="ARBA00022448"/>
    </source>
</evidence>
<evidence type="ECO:0000256" key="7">
    <source>
        <dbReference type="ARBA" id="ARBA00022982"/>
    </source>
</evidence>
<evidence type="ECO:0000256" key="5">
    <source>
        <dbReference type="ARBA" id="ARBA00022692"/>
    </source>
</evidence>
<dbReference type="Proteomes" id="UP000095009">
    <property type="component" value="Unassembled WGS sequence"/>
</dbReference>
<evidence type="ECO:0000313" key="13">
    <source>
        <dbReference type="Proteomes" id="UP000095009"/>
    </source>
</evidence>
<keyword evidence="7 11" id="KW-0249">Electron transport</keyword>
<keyword evidence="6 11" id="KW-0999">Mitochondrion inner membrane</keyword>
<keyword evidence="12" id="KW-0830">Ubiquinone</keyword>
<evidence type="ECO:0000256" key="10">
    <source>
        <dbReference type="ARBA" id="ARBA00023136"/>
    </source>
</evidence>
<keyword evidence="3 11" id="KW-0813">Transport</keyword>
<name>A0A1E3PSV2_9ASCO</name>
<evidence type="ECO:0000256" key="8">
    <source>
        <dbReference type="ARBA" id="ARBA00022989"/>
    </source>
</evidence>
<evidence type="ECO:0000256" key="4">
    <source>
        <dbReference type="ARBA" id="ARBA00022660"/>
    </source>
</evidence>
<comment type="function">
    <text evidence="11">Component of the ubiquinol-cytochrome c oxidoreductase, a multisubunit transmembrane complex that is part of the mitochondrial electron transport chain which drives oxidative phosphorylation. The complex plays an important role in the uptake of multiple carbon sources present in different host niches.</text>
</comment>
<dbReference type="Pfam" id="PF02939">
    <property type="entry name" value="UcrQ"/>
    <property type="match status" value="1"/>
</dbReference>
<reference evidence="12 13" key="1">
    <citation type="journal article" date="2016" name="Proc. Natl. Acad. Sci. U.S.A.">
        <title>Comparative genomics of biotechnologically important yeasts.</title>
        <authorList>
            <person name="Riley R."/>
            <person name="Haridas S."/>
            <person name="Wolfe K.H."/>
            <person name="Lopes M.R."/>
            <person name="Hittinger C.T."/>
            <person name="Goeker M."/>
            <person name="Salamov A.A."/>
            <person name="Wisecaver J.H."/>
            <person name="Long T.M."/>
            <person name="Calvey C.H."/>
            <person name="Aerts A.L."/>
            <person name="Barry K.W."/>
            <person name="Choi C."/>
            <person name="Clum A."/>
            <person name="Coughlan A.Y."/>
            <person name="Deshpande S."/>
            <person name="Douglass A.P."/>
            <person name="Hanson S.J."/>
            <person name="Klenk H.-P."/>
            <person name="LaButti K.M."/>
            <person name="Lapidus A."/>
            <person name="Lindquist E.A."/>
            <person name="Lipzen A.M."/>
            <person name="Meier-Kolthoff J.P."/>
            <person name="Ohm R.A."/>
            <person name="Otillar R.P."/>
            <person name="Pangilinan J.L."/>
            <person name="Peng Y."/>
            <person name="Rokas A."/>
            <person name="Rosa C.A."/>
            <person name="Scheuner C."/>
            <person name="Sibirny A.A."/>
            <person name="Slot J.C."/>
            <person name="Stielow J.B."/>
            <person name="Sun H."/>
            <person name="Kurtzman C.P."/>
            <person name="Blackwell M."/>
            <person name="Grigoriev I.V."/>
            <person name="Jeffries T.W."/>
        </authorList>
    </citation>
    <scope>NUCLEOTIDE SEQUENCE [LARGE SCALE GENOMIC DNA]</scope>
    <source>
        <strain evidence="12 13">DSM 6958</strain>
    </source>
</reference>
<organism evidence="12 13">
    <name type="scientific">Nadsonia fulvescens var. elongata DSM 6958</name>
    <dbReference type="NCBI Taxonomy" id="857566"/>
    <lineage>
        <taxon>Eukaryota</taxon>
        <taxon>Fungi</taxon>
        <taxon>Dikarya</taxon>
        <taxon>Ascomycota</taxon>
        <taxon>Saccharomycotina</taxon>
        <taxon>Dipodascomycetes</taxon>
        <taxon>Dipodascales</taxon>
        <taxon>Dipodascales incertae sedis</taxon>
        <taxon>Nadsonia</taxon>
    </lineage>
</organism>
<keyword evidence="8" id="KW-1133">Transmembrane helix</keyword>
<dbReference type="GO" id="GO:0006122">
    <property type="term" value="P:mitochondrial electron transport, ubiquinol to cytochrome c"/>
    <property type="evidence" value="ECO:0007669"/>
    <property type="project" value="UniProtKB-UniRule"/>
</dbReference>